<sequence>MMMIDLQYQAIQVYLFSNISSFSKLYLNYISKTDRLKDRTIISNVSNDTYIQPQGEEEYYYYY</sequence>
<evidence type="ECO:0000313" key="2">
    <source>
        <dbReference type="Proteomes" id="UP000094236"/>
    </source>
</evidence>
<evidence type="ECO:0000313" key="1">
    <source>
        <dbReference type="EMBL" id="ODV97934.1"/>
    </source>
</evidence>
<dbReference type="EMBL" id="KV454011">
    <property type="protein sequence ID" value="ODV97934.1"/>
    <property type="molecule type" value="Genomic_DNA"/>
</dbReference>
<reference evidence="2" key="1">
    <citation type="submission" date="2016-05" db="EMBL/GenBank/DDBJ databases">
        <title>Comparative genomics of biotechnologically important yeasts.</title>
        <authorList>
            <consortium name="DOE Joint Genome Institute"/>
            <person name="Riley R."/>
            <person name="Haridas S."/>
            <person name="Wolfe K.H."/>
            <person name="Lopes M.R."/>
            <person name="Hittinger C.T."/>
            <person name="Goker M."/>
            <person name="Salamov A."/>
            <person name="Wisecaver J."/>
            <person name="Long T.M."/>
            <person name="Aerts A.L."/>
            <person name="Barry K."/>
            <person name="Choi C."/>
            <person name="Clum A."/>
            <person name="Coughlan A.Y."/>
            <person name="Deshpande S."/>
            <person name="Douglass A.P."/>
            <person name="Hanson S.J."/>
            <person name="Klenk H.-P."/>
            <person name="Labutti K."/>
            <person name="Lapidus A."/>
            <person name="Lindquist E."/>
            <person name="Lipzen A."/>
            <person name="Meier-Kolthoff J.P."/>
            <person name="Ohm R.A."/>
            <person name="Otillar R.P."/>
            <person name="Pangilinan J."/>
            <person name="Peng Y."/>
            <person name="Rokas A."/>
            <person name="Rosa C.A."/>
            <person name="Scheuner C."/>
            <person name="Sibirny A.A."/>
            <person name="Slot J.C."/>
            <person name="Stielow J.B."/>
            <person name="Sun H."/>
            <person name="Kurtzman C.P."/>
            <person name="Blackwell M."/>
            <person name="Grigoriev I.V."/>
            <person name="Jeffries T.W."/>
        </authorList>
    </citation>
    <scope>NUCLEOTIDE SEQUENCE [LARGE SCALE GENOMIC DNA]</scope>
    <source>
        <strain evidence="2">NRRL Y-2460</strain>
    </source>
</reference>
<organism evidence="1 2">
    <name type="scientific">Pachysolen tannophilus NRRL Y-2460</name>
    <dbReference type="NCBI Taxonomy" id="669874"/>
    <lineage>
        <taxon>Eukaryota</taxon>
        <taxon>Fungi</taxon>
        <taxon>Dikarya</taxon>
        <taxon>Ascomycota</taxon>
        <taxon>Saccharomycotina</taxon>
        <taxon>Pichiomycetes</taxon>
        <taxon>Pachysolenaceae</taxon>
        <taxon>Pachysolen</taxon>
    </lineage>
</organism>
<keyword evidence="2" id="KW-1185">Reference proteome</keyword>
<name>A0A1E4U1P8_PACTA</name>
<accession>A0A1E4U1P8</accession>
<dbReference type="Proteomes" id="UP000094236">
    <property type="component" value="Unassembled WGS sequence"/>
</dbReference>
<proteinExistence type="predicted"/>
<dbReference type="AlphaFoldDB" id="A0A1E4U1P8"/>
<gene>
    <name evidence="1" type="ORF">PACTADRAFT_47765</name>
</gene>
<protein>
    <submittedName>
        <fullName evidence="1">Uncharacterized protein</fullName>
    </submittedName>
</protein>